<dbReference type="AlphaFoldDB" id="W0SCM7"/>
<evidence type="ECO:0000313" key="1">
    <source>
        <dbReference type="EMBL" id="BAO27548.1"/>
    </source>
</evidence>
<proteinExistence type="predicted"/>
<sequence length="432" mass="47544">MLRVNMFKTRCYINLRSFLLPFIVFLPTCVLSAENVSSNNIGRILLKDSNSIDKNVLSSVYASKDTYGMRSNAVVAAFSANPEKPFDFPILGFSGVMQMAKYKDRDSVSLYADNTALPFKSWERVKSANYTATSFTTEESTALNLKPGMLVETGHEPSWSSYIISIVGNKVITSGWVNNSTGHLGIPKDGSGLVVNPITKIWATNFNIFFPEGGRANKGVIQENGLINNNIDNPSTISGLDTVVLPQSKFGGTAAYLARSADSGGKQQWTYGFLSSGSKVSFLSSDSGIHYPEISFHDSSSANNGLVFDGKNKSNSILWKDGNNNITAKIDPTGRISMIGYKTREIKDSSKLTTDFSRYIVENNSEINLILPDSKNIIDGFTLKIVKVGGESSIVNIRTPDNVSINGEMKVLSLSGRWNKEVIYYNKQWFFY</sequence>
<reference evidence="2" key="3">
    <citation type="submission" date="2014-04" db="EMBL/GenBank/DDBJ databases">
        <authorList>
            <person name="Harrison E."/>
        </authorList>
    </citation>
    <scope>NUCLEOTIDE SEQUENCE</scope>
    <source>
        <strain evidence="2">325</strain>
    </source>
</reference>
<evidence type="ECO:0000313" key="2">
    <source>
        <dbReference type="EMBL" id="BAT24388.1"/>
    </source>
</evidence>
<reference evidence="2" key="4">
    <citation type="journal article" date="2015" name="Sci. Rep.">
        <title>Genetic analysis of capsular polysaccharide synthesis gene clusters in 79 capsular types of Klebsiella spp.</title>
        <authorList>
            <person name="Pan Y.J."/>
            <person name="Lin T.L."/>
            <person name="Chen C.T."/>
            <person name="Chen Y.Y."/>
            <person name="Hsieh P.F."/>
            <person name="Hsu C.R."/>
            <person name="Wu M.C."/>
            <person name="Wang J.T."/>
        </authorList>
    </citation>
    <scope>NUCLEOTIDE SEQUENCE</scope>
    <source>
        <strain evidence="2">325</strain>
    </source>
</reference>
<dbReference type="EMBL" id="AB924610">
    <property type="protein sequence ID" value="BAT24388.1"/>
    <property type="molecule type" value="Genomic_DNA"/>
</dbReference>
<dbReference type="EMBL" id="AB819896">
    <property type="protein sequence ID" value="BAO27548.1"/>
    <property type="molecule type" value="Genomic_DNA"/>
</dbReference>
<name>W0SCM7_9ENTR</name>
<accession>W0SCM7</accession>
<protein>
    <submittedName>
        <fullName evidence="1">Uncharacterized protein</fullName>
    </submittedName>
</protein>
<reference evidence="1" key="2">
    <citation type="submission" date="2013-05" db="EMBL/GenBank/DDBJ databases">
        <authorList>
            <person name="Yi-Jiun P."/>
        </authorList>
    </citation>
    <scope>NUCLEOTIDE SEQUENCE</scope>
    <source>
        <strain evidence="1">325</strain>
    </source>
</reference>
<organism evidence="1">
    <name type="scientific">Klebsiella sp. 325</name>
    <dbReference type="NCBI Taxonomy" id="1339200"/>
    <lineage>
        <taxon>Bacteria</taxon>
        <taxon>Pseudomonadati</taxon>
        <taxon>Pseudomonadota</taxon>
        <taxon>Gammaproteobacteria</taxon>
        <taxon>Enterobacterales</taxon>
        <taxon>Enterobacteriaceae</taxon>
        <taxon>Klebsiella/Raoultella group</taxon>
        <taxon>Klebsiella</taxon>
    </lineage>
</organism>
<reference evidence="1" key="1">
    <citation type="journal article" date="2013" name="PLoS ONE">
        <title>Capsular Types of Klebsiella pneumoniae Revisited by wzc Sequencing.</title>
        <authorList>
            <person name="Pan Y.J."/>
            <person name="Lin T.L."/>
            <person name="Chen Y.H."/>
            <person name="Hsu C.R."/>
            <person name="Hsieh P.F."/>
            <person name="Wu M.C."/>
            <person name="Wang J.T."/>
        </authorList>
    </citation>
    <scope>NUCLEOTIDE SEQUENCE</scope>
    <source>
        <strain evidence="1">325</strain>
    </source>
</reference>